<evidence type="ECO:0000313" key="2">
    <source>
        <dbReference type="EMBL" id="OXY91577.1"/>
    </source>
</evidence>
<dbReference type="AlphaFoldDB" id="A0A233S7C7"/>
<feature type="transmembrane region" description="Helical" evidence="1">
    <location>
        <begin position="114"/>
        <end position="131"/>
    </location>
</feature>
<keyword evidence="1" id="KW-1133">Transmembrane helix</keyword>
<gene>
    <name evidence="2" type="ORF">BEK98_30030</name>
</gene>
<organism evidence="2 3">
    <name type="scientific">Streptomyces diastatochromogenes</name>
    <dbReference type="NCBI Taxonomy" id="42236"/>
    <lineage>
        <taxon>Bacteria</taxon>
        <taxon>Bacillati</taxon>
        <taxon>Actinomycetota</taxon>
        <taxon>Actinomycetes</taxon>
        <taxon>Kitasatosporales</taxon>
        <taxon>Streptomycetaceae</taxon>
        <taxon>Streptomyces</taxon>
    </lineage>
</organism>
<dbReference type="EMBL" id="MCGQ01000029">
    <property type="protein sequence ID" value="OXY91577.1"/>
    <property type="molecule type" value="Genomic_DNA"/>
</dbReference>
<evidence type="ECO:0000313" key="3">
    <source>
        <dbReference type="Proteomes" id="UP000215483"/>
    </source>
</evidence>
<protein>
    <submittedName>
        <fullName evidence="2">Uncharacterized protein</fullName>
    </submittedName>
</protein>
<name>A0A233S7C7_STRDA</name>
<keyword evidence="1" id="KW-0812">Transmembrane</keyword>
<sequence length="189" mass="20744">MVVLPGWVWRGGPVRRAVSVGLPAGVFFGAFVLAESGSWVGAVAAVLVLGPFYGIRVARRMGRVWPGARDLDPADRSAVVGAARRGEDIGDARLAPAVVDYCDGLRTAREQDRLLLWVILVFAGLAVALAVIDTSSGSTREAWVSWLFVLFFLVELTWWPRRQTRIMSRVEQAEQSARRLVRQRNAAGE</sequence>
<reference evidence="2 3" key="1">
    <citation type="submission" date="2016-07" db="EMBL/GenBank/DDBJ databases">
        <title>Draft genome of Streptomyces diastatochromogenes.</title>
        <authorList>
            <person name="Podduturi R."/>
            <person name="Lukassen M.B."/>
            <person name="Clausen N."/>
            <person name="Nielsen J.L."/>
            <person name="Jorgensen N.O."/>
        </authorList>
    </citation>
    <scope>NUCLEOTIDE SEQUENCE [LARGE SCALE GENOMIC DNA]</scope>
    <source>
        <strain evidence="2 3">DSM 40608</strain>
    </source>
</reference>
<comment type="caution">
    <text evidence="2">The sequence shown here is derived from an EMBL/GenBank/DDBJ whole genome shotgun (WGS) entry which is preliminary data.</text>
</comment>
<accession>A0A233S7C7</accession>
<feature type="transmembrane region" description="Helical" evidence="1">
    <location>
        <begin position="20"/>
        <end position="53"/>
    </location>
</feature>
<keyword evidence="1" id="KW-0472">Membrane</keyword>
<proteinExistence type="predicted"/>
<keyword evidence="3" id="KW-1185">Reference proteome</keyword>
<evidence type="ECO:0000256" key="1">
    <source>
        <dbReference type="SAM" id="Phobius"/>
    </source>
</evidence>
<dbReference type="Proteomes" id="UP000215483">
    <property type="component" value="Unassembled WGS sequence"/>
</dbReference>
<feature type="transmembrane region" description="Helical" evidence="1">
    <location>
        <begin position="143"/>
        <end position="159"/>
    </location>
</feature>